<proteinExistence type="predicted"/>
<evidence type="ECO:0000256" key="1">
    <source>
        <dbReference type="SAM" id="MobiDB-lite"/>
    </source>
</evidence>
<evidence type="ECO:0008006" key="4">
    <source>
        <dbReference type="Google" id="ProtNLM"/>
    </source>
</evidence>
<accession>A0A316V6U5</accession>
<feature type="compositionally biased region" description="Low complexity" evidence="1">
    <location>
        <begin position="101"/>
        <end position="124"/>
    </location>
</feature>
<reference evidence="2 3" key="1">
    <citation type="journal article" date="2018" name="Mol. Biol. Evol.">
        <title>Broad Genomic Sampling Reveals a Smut Pathogenic Ancestry of the Fungal Clade Ustilaginomycotina.</title>
        <authorList>
            <person name="Kijpornyongpan T."/>
            <person name="Mondo S.J."/>
            <person name="Barry K."/>
            <person name="Sandor L."/>
            <person name="Lee J."/>
            <person name="Lipzen A."/>
            <person name="Pangilinan J."/>
            <person name="LaButti K."/>
            <person name="Hainaut M."/>
            <person name="Henrissat B."/>
            <person name="Grigoriev I.V."/>
            <person name="Spatafora J.W."/>
            <person name="Aime M.C."/>
        </authorList>
    </citation>
    <scope>NUCLEOTIDE SEQUENCE [LARGE SCALE GENOMIC DNA]</scope>
    <source>
        <strain evidence="2 3">MCA 3882</strain>
    </source>
</reference>
<evidence type="ECO:0000313" key="2">
    <source>
        <dbReference type="EMBL" id="PWN33329.1"/>
    </source>
</evidence>
<organism evidence="2 3">
    <name type="scientific">Meira miltonrushii</name>
    <dbReference type="NCBI Taxonomy" id="1280837"/>
    <lineage>
        <taxon>Eukaryota</taxon>
        <taxon>Fungi</taxon>
        <taxon>Dikarya</taxon>
        <taxon>Basidiomycota</taxon>
        <taxon>Ustilaginomycotina</taxon>
        <taxon>Exobasidiomycetes</taxon>
        <taxon>Exobasidiales</taxon>
        <taxon>Brachybasidiaceae</taxon>
        <taxon>Meira</taxon>
    </lineage>
</organism>
<dbReference type="OrthoDB" id="1696305at2759"/>
<sequence>MKDKPSFFSVISAYTQSFIMRKVNSLSKVLADLTTQHGAQPLSPALRRIEIEKIPSSGAHASHRAFVKKVLPRIKFNNQALEIDVRWIEGVAEKNKKSSRQSSETSEAAQTSEGSSETTTSSQQPKMPVRARLLFDGLPTREINLRRDANVNEITNEIFQAVRETTEISEPVQPSN</sequence>
<dbReference type="EMBL" id="KZ819604">
    <property type="protein sequence ID" value="PWN33329.1"/>
    <property type="molecule type" value="Genomic_DNA"/>
</dbReference>
<keyword evidence="3" id="KW-1185">Reference proteome</keyword>
<dbReference type="RefSeq" id="XP_025353631.1">
    <property type="nucleotide sequence ID" value="XM_025499024.1"/>
</dbReference>
<name>A0A316V6U5_9BASI</name>
<dbReference type="GeneID" id="37020805"/>
<dbReference type="AlphaFoldDB" id="A0A316V6U5"/>
<dbReference type="Proteomes" id="UP000245771">
    <property type="component" value="Unassembled WGS sequence"/>
</dbReference>
<evidence type="ECO:0000313" key="3">
    <source>
        <dbReference type="Proteomes" id="UP000245771"/>
    </source>
</evidence>
<dbReference type="InParanoid" id="A0A316V6U5"/>
<gene>
    <name evidence="2" type="ORF">FA14DRAFT_161239</name>
</gene>
<protein>
    <recommendedName>
        <fullName evidence="4">Ribosomal protein/NADH dehydrogenase domain-containing protein</fullName>
    </recommendedName>
</protein>
<feature type="region of interest" description="Disordered" evidence="1">
    <location>
        <begin position="94"/>
        <end position="129"/>
    </location>
</feature>
<feature type="non-terminal residue" evidence="2">
    <location>
        <position position="1"/>
    </location>
</feature>